<reference evidence="1 2" key="1">
    <citation type="submission" date="2021-11" db="EMBL/GenBank/DDBJ databases">
        <title>Aliifidinibius sp. nov., a new bacterium isolated from saline soil.</title>
        <authorList>
            <person name="Galisteo C."/>
            <person name="De La Haba R."/>
            <person name="Sanchez-Porro C."/>
            <person name="Ventosa A."/>
        </authorList>
    </citation>
    <scope>NUCLEOTIDE SEQUENCE [LARGE SCALE GENOMIC DNA]</scope>
    <source>
        <strain evidence="1 2">KACC 190600</strain>
    </source>
</reference>
<dbReference type="EMBL" id="JAJNDC010000002">
    <property type="protein sequence ID" value="MCW9713336.1"/>
    <property type="molecule type" value="Genomic_DNA"/>
</dbReference>
<organism evidence="1 2">
    <name type="scientific">Fodinibius salicampi</name>
    <dbReference type="NCBI Taxonomy" id="1920655"/>
    <lineage>
        <taxon>Bacteria</taxon>
        <taxon>Pseudomonadati</taxon>
        <taxon>Balneolota</taxon>
        <taxon>Balneolia</taxon>
        <taxon>Balneolales</taxon>
        <taxon>Balneolaceae</taxon>
        <taxon>Fodinibius</taxon>
    </lineage>
</organism>
<proteinExistence type="predicted"/>
<evidence type="ECO:0000313" key="2">
    <source>
        <dbReference type="Proteomes" id="UP001207337"/>
    </source>
</evidence>
<comment type="caution">
    <text evidence="1">The sequence shown here is derived from an EMBL/GenBank/DDBJ whole genome shotgun (WGS) entry which is preliminary data.</text>
</comment>
<accession>A0ABT3PZS9</accession>
<dbReference type="RefSeq" id="WP_265789928.1">
    <property type="nucleotide sequence ID" value="NZ_BAABRS010000002.1"/>
</dbReference>
<dbReference type="Proteomes" id="UP001207337">
    <property type="component" value="Unassembled WGS sequence"/>
</dbReference>
<name>A0ABT3PZS9_9BACT</name>
<keyword evidence="2" id="KW-1185">Reference proteome</keyword>
<evidence type="ECO:0000313" key="1">
    <source>
        <dbReference type="EMBL" id="MCW9713336.1"/>
    </source>
</evidence>
<protein>
    <submittedName>
        <fullName evidence="1">Uncharacterized protein</fullName>
    </submittedName>
</protein>
<gene>
    <name evidence="1" type="ORF">LQ318_10495</name>
</gene>
<sequence length="61" mass="7011">MKYIIPATTKKERANNDGIKGSKSVADEFVSQLQRGSLYIRDYLFGRYSVFYGFFDMGDSQ</sequence>